<reference evidence="1 2" key="1">
    <citation type="submission" date="2018-03" db="EMBL/GenBank/DDBJ databases">
        <title>Draft genome sequence of Rohu Carp (Labeo rohita).</title>
        <authorList>
            <person name="Das P."/>
            <person name="Kushwaha B."/>
            <person name="Joshi C.G."/>
            <person name="Kumar D."/>
            <person name="Nagpure N.S."/>
            <person name="Sahoo L."/>
            <person name="Das S.P."/>
            <person name="Bit A."/>
            <person name="Patnaik S."/>
            <person name="Meher P.K."/>
            <person name="Jayasankar P."/>
            <person name="Koringa P.G."/>
            <person name="Patel N.V."/>
            <person name="Hinsu A.T."/>
            <person name="Kumar R."/>
            <person name="Pandey M."/>
            <person name="Agarwal S."/>
            <person name="Srivastava S."/>
            <person name="Singh M."/>
            <person name="Iquebal M.A."/>
            <person name="Jaiswal S."/>
            <person name="Angadi U.B."/>
            <person name="Kumar N."/>
            <person name="Raza M."/>
            <person name="Shah T.M."/>
            <person name="Rai A."/>
            <person name="Jena J.K."/>
        </authorList>
    </citation>
    <scope>NUCLEOTIDE SEQUENCE [LARGE SCALE GENOMIC DNA]</scope>
    <source>
        <strain evidence="1">DASCIFA01</strain>
        <tissue evidence="1">Testis</tissue>
    </source>
</reference>
<protein>
    <submittedName>
        <fullName evidence="1">Uncharacterized protein</fullName>
    </submittedName>
</protein>
<organism evidence="1 2">
    <name type="scientific">Labeo rohita</name>
    <name type="common">Indian major carp</name>
    <name type="synonym">Cyprinus rohita</name>
    <dbReference type="NCBI Taxonomy" id="84645"/>
    <lineage>
        <taxon>Eukaryota</taxon>
        <taxon>Metazoa</taxon>
        <taxon>Chordata</taxon>
        <taxon>Craniata</taxon>
        <taxon>Vertebrata</taxon>
        <taxon>Euteleostomi</taxon>
        <taxon>Actinopterygii</taxon>
        <taxon>Neopterygii</taxon>
        <taxon>Teleostei</taxon>
        <taxon>Ostariophysi</taxon>
        <taxon>Cypriniformes</taxon>
        <taxon>Cyprinidae</taxon>
        <taxon>Labeoninae</taxon>
        <taxon>Labeonini</taxon>
        <taxon>Labeo</taxon>
    </lineage>
</organism>
<proteinExistence type="predicted"/>
<keyword evidence="2" id="KW-1185">Reference proteome</keyword>
<dbReference type="EMBL" id="QBIY01012734">
    <property type="protein sequence ID" value="RXN17927.1"/>
    <property type="molecule type" value="Genomic_DNA"/>
</dbReference>
<dbReference type="AlphaFoldDB" id="A0A498MLS0"/>
<gene>
    <name evidence="1" type="ORF">ROHU_026531</name>
</gene>
<dbReference type="Proteomes" id="UP000290572">
    <property type="component" value="Unassembled WGS sequence"/>
</dbReference>
<evidence type="ECO:0000313" key="2">
    <source>
        <dbReference type="Proteomes" id="UP000290572"/>
    </source>
</evidence>
<name>A0A498MLS0_LABRO</name>
<evidence type="ECO:0000313" key="1">
    <source>
        <dbReference type="EMBL" id="RXN17927.1"/>
    </source>
</evidence>
<sequence>MQQNERRRILAEEIKVVEKPQNEISDMITEIPDTQHVAKGTFKEDFDEDQLKRYEEIATILAQEGIWYCTHMY</sequence>
<accession>A0A498MLS0</accession>
<comment type="caution">
    <text evidence="1">The sequence shown here is derived from an EMBL/GenBank/DDBJ whole genome shotgun (WGS) entry which is preliminary data.</text>
</comment>